<feature type="region of interest" description="Disordered" evidence="5">
    <location>
        <begin position="411"/>
        <end position="438"/>
    </location>
</feature>
<keyword evidence="4" id="KW-0460">Magnesium</keyword>
<evidence type="ECO:0000256" key="4">
    <source>
        <dbReference type="PIRSR" id="PIRSR606689-2"/>
    </source>
</evidence>
<dbReference type="RefSeq" id="XP_020830472.1">
    <property type="nucleotide sequence ID" value="XM_020974813.1"/>
</dbReference>
<feature type="binding site" evidence="4">
    <location>
        <position position="60"/>
    </location>
    <ligand>
        <name>Mg(2+)</name>
        <dbReference type="ChEBI" id="CHEBI:18420"/>
    </ligand>
</feature>
<dbReference type="FunCoup" id="A0A6P5J837">
    <property type="interactions" value="962"/>
</dbReference>
<feature type="binding site" evidence="3">
    <location>
        <position position="82"/>
    </location>
    <ligand>
        <name>GTP</name>
        <dbReference type="ChEBI" id="CHEBI:37565"/>
    </ligand>
</feature>
<reference evidence="7" key="1">
    <citation type="submission" date="2025-08" db="UniProtKB">
        <authorList>
            <consortium name="RefSeq"/>
        </authorList>
    </citation>
    <scope>IDENTIFICATION</scope>
    <source>
        <tissue evidence="7">Spleen</tissue>
    </source>
</reference>
<dbReference type="NCBIfam" id="TIGR00231">
    <property type="entry name" value="small_GTP"/>
    <property type="match status" value="1"/>
</dbReference>
<dbReference type="GeneID" id="110199836"/>
<evidence type="ECO:0000313" key="7">
    <source>
        <dbReference type="RefSeq" id="XP_020830472.1"/>
    </source>
</evidence>
<dbReference type="CDD" id="cd04161">
    <property type="entry name" value="Arl2l1_Arl13_like"/>
    <property type="match status" value="1"/>
</dbReference>
<dbReference type="PANTHER" id="PTHR46090">
    <property type="entry name" value="ADP-RIBOSYLATION FACTOR-LIKE PROTEIN 13B"/>
    <property type="match status" value="1"/>
</dbReference>
<dbReference type="KEGG" id="pcw:110199836"/>
<dbReference type="GO" id="GO:0070986">
    <property type="term" value="P:left/right axis specification"/>
    <property type="evidence" value="ECO:0007669"/>
    <property type="project" value="Ensembl"/>
</dbReference>
<dbReference type="InterPro" id="IPR005225">
    <property type="entry name" value="Small_GTP-bd"/>
</dbReference>
<dbReference type="GO" id="GO:0009953">
    <property type="term" value="P:dorsal/ventral pattern formation"/>
    <property type="evidence" value="ECO:0007669"/>
    <property type="project" value="Ensembl"/>
</dbReference>
<organism evidence="6 7">
    <name type="scientific">Phascolarctos cinereus</name>
    <name type="common">Koala</name>
    <dbReference type="NCBI Taxonomy" id="38626"/>
    <lineage>
        <taxon>Eukaryota</taxon>
        <taxon>Metazoa</taxon>
        <taxon>Chordata</taxon>
        <taxon>Craniata</taxon>
        <taxon>Vertebrata</taxon>
        <taxon>Euteleostomi</taxon>
        <taxon>Mammalia</taxon>
        <taxon>Metatheria</taxon>
        <taxon>Diprotodontia</taxon>
        <taxon>Phascolarctidae</taxon>
        <taxon>Phascolarctos</taxon>
    </lineage>
</organism>
<dbReference type="InParanoid" id="A0A6P5J837"/>
<dbReference type="AlphaFoldDB" id="A0A6P5J837"/>
<dbReference type="GO" id="GO:0097500">
    <property type="term" value="P:receptor localization to non-motile cilium"/>
    <property type="evidence" value="ECO:0007669"/>
    <property type="project" value="TreeGrafter"/>
</dbReference>
<dbReference type="GO" id="GO:0060170">
    <property type="term" value="C:ciliary membrane"/>
    <property type="evidence" value="ECO:0007669"/>
    <property type="project" value="Ensembl"/>
</dbReference>
<dbReference type="FunFam" id="3.40.50.300:FF:000415">
    <property type="entry name" value="ADP-ribosylation factor-like GTPase 13B"/>
    <property type="match status" value="1"/>
</dbReference>
<gene>
    <name evidence="7" type="primary">ARL13B</name>
</gene>
<dbReference type="PANTHER" id="PTHR46090:SF3">
    <property type="entry name" value="ADP-RIBOSYLATION FACTOR-LIKE PROTEIN 13B"/>
    <property type="match status" value="1"/>
</dbReference>
<dbReference type="GO" id="GO:0021830">
    <property type="term" value="P:interneuron migration from the subpallium to the cortex"/>
    <property type="evidence" value="ECO:0007669"/>
    <property type="project" value="Ensembl"/>
</dbReference>
<dbReference type="CTD" id="200894"/>
<dbReference type="GO" id="GO:0031514">
    <property type="term" value="C:motile cilium"/>
    <property type="evidence" value="ECO:0007669"/>
    <property type="project" value="Ensembl"/>
</dbReference>
<evidence type="ECO:0000256" key="5">
    <source>
        <dbReference type="SAM" id="MobiDB-lite"/>
    </source>
</evidence>
<dbReference type="PRINTS" id="PR00328">
    <property type="entry name" value="SAR1GTPBP"/>
</dbReference>
<dbReference type="SMART" id="SM00178">
    <property type="entry name" value="SAR"/>
    <property type="match status" value="1"/>
</dbReference>
<dbReference type="GO" id="GO:1905515">
    <property type="term" value="P:non-motile cilium assembly"/>
    <property type="evidence" value="ECO:0007669"/>
    <property type="project" value="Ensembl"/>
</dbReference>
<dbReference type="InterPro" id="IPR027417">
    <property type="entry name" value="P-loop_NTPase"/>
</dbReference>
<keyword evidence="2 3" id="KW-0342">GTP-binding</keyword>
<protein>
    <submittedName>
        <fullName evidence="7">ADP-ribosylation factor-like protein 13B isoform X1</fullName>
    </submittedName>
</protein>
<dbReference type="GO" id="GO:0001947">
    <property type="term" value="P:heart looping"/>
    <property type="evidence" value="ECO:0007669"/>
    <property type="project" value="Ensembl"/>
</dbReference>
<evidence type="ECO:0000313" key="6">
    <source>
        <dbReference type="Proteomes" id="UP000515140"/>
    </source>
</evidence>
<dbReference type="GO" id="GO:0021943">
    <property type="term" value="P:formation of radial glial scaffolds"/>
    <property type="evidence" value="ECO:0007669"/>
    <property type="project" value="Ensembl"/>
</dbReference>
<name>A0A6P5J837_PHACI</name>
<dbReference type="Pfam" id="PF00025">
    <property type="entry name" value="Arf"/>
    <property type="match status" value="1"/>
</dbReference>
<feature type="binding site" evidence="3">
    <location>
        <begin position="138"/>
        <end position="141"/>
    </location>
    <ligand>
        <name>GTP</name>
        <dbReference type="ChEBI" id="CHEBI:37565"/>
    </ligand>
</feature>
<dbReference type="PROSITE" id="PS51417">
    <property type="entry name" value="ARF"/>
    <property type="match status" value="1"/>
</dbReference>
<dbReference type="InterPro" id="IPR051995">
    <property type="entry name" value="Ciliary_GTPase"/>
</dbReference>
<dbReference type="Proteomes" id="UP000515140">
    <property type="component" value="Unplaced"/>
</dbReference>
<dbReference type="InterPro" id="IPR006689">
    <property type="entry name" value="Small_GTPase_ARF/SAR"/>
</dbReference>
<keyword evidence="4" id="KW-0479">Metal-binding</keyword>
<keyword evidence="1 3" id="KW-0547">Nucleotide-binding</keyword>
<evidence type="ECO:0000256" key="3">
    <source>
        <dbReference type="PIRSR" id="PIRSR606689-1"/>
    </source>
</evidence>
<proteinExistence type="predicted"/>
<sequence>MGGIGRSRLFNLMTSCFGWLKRWREPTRKVTLLMVGLDNAGKSATVKGMQGEDPEDVVPTVGFSRIDLREGKFEVTIFDLGGGQKIREIWKNYYAEAYGIIFVVDSSDEKRMKEVKETVTDVLRHPRVSGKPILVLANKRDKVGSLSEAEIIHRLSLEKLVNEQKCRCEIKSCSAVWGSGKNFDKAIRTGLYWLLCAIANDFDALNDRVEKDSVTQHILEKVERHERIERVRKLRREREQKEREHATEHPEFDENYDFEVDSDPFIISPFRPINVVIAENEKRKQRMARNMDSILLNPCIEEEQSETQSQTSCISQKSSDCAFINPPKMVALTKPVEKETDTGQQFSECYDSDCSRKKKKLKFLRSHQIAPINTGDSDPQIVTSPQCSLSGGWETTPRVTVLPKLEPYGERRHNDLCGKPLPPVPQALNSDTGDDFSS</sequence>
<dbReference type="GO" id="GO:0005525">
    <property type="term" value="F:GTP binding"/>
    <property type="evidence" value="ECO:0007669"/>
    <property type="project" value="UniProtKB-KW"/>
</dbReference>
<dbReference type="GO" id="GO:0097730">
    <property type="term" value="C:non-motile cilium"/>
    <property type="evidence" value="ECO:0007669"/>
    <property type="project" value="TreeGrafter"/>
</dbReference>
<feature type="binding site" evidence="3">
    <location>
        <begin position="36"/>
        <end position="43"/>
    </location>
    <ligand>
        <name>GTP</name>
        <dbReference type="ChEBI" id="CHEBI:37565"/>
    </ligand>
</feature>
<dbReference type="GO" id="GO:0007224">
    <property type="term" value="P:smoothened signaling pathway"/>
    <property type="evidence" value="ECO:0007669"/>
    <property type="project" value="Ensembl"/>
</dbReference>
<dbReference type="SMART" id="SM00177">
    <property type="entry name" value="ARF"/>
    <property type="match status" value="1"/>
</dbReference>
<evidence type="ECO:0000256" key="2">
    <source>
        <dbReference type="ARBA" id="ARBA00023134"/>
    </source>
</evidence>
<dbReference type="GO" id="GO:0005930">
    <property type="term" value="C:axoneme"/>
    <property type="evidence" value="ECO:0007669"/>
    <property type="project" value="Ensembl"/>
</dbReference>
<dbReference type="SUPFAM" id="SSF52540">
    <property type="entry name" value="P-loop containing nucleoside triphosphate hydrolases"/>
    <property type="match status" value="1"/>
</dbReference>
<dbReference type="GO" id="GO:0036064">
    <property type="term" value="C:ciliary basal body"/>
    <property type="evidence" value="ECO:0007669"/>
    <property type="project" value="Ensembl"/>
</dbReference>
<feature type="binding site" evidence="4">
    <location>
        <position position="43"/>
    </location>
    <ligand>
        <name>Mg(2+)</name>
        <dbReference type="ChEBI" id="CHEBI:18420"/>
    </ligand>
</feature>
<dbReference type="GO" id="GO:0046872">
    <property type="term" value="F:metal ion binding"/>
    <property type="evidence" value="ECO:0007669"/>
    <property type="project" value="UniProtKB-KW"/>
</dbReference>
<dbReference type="OMA" id="NCCSWVK"/>
<dbReference type="GO" id="GO:0003924">
    <property type="term" value="F:GTPase activity"/>
    <property type="evidence" value="ECO:0007669"/>
    <property type="project" value="InterPro"/>
</dbReference>
<accession>A0A6P5J837</accession>
<dbReference type="Gene3D" id="3.40.50.300">
    <property type="entry name" value="P-loop containing nucleotide triphosphate hydrolases"/>
    <property type="match status" value="1"/>
</dbReference>
<dbReference type="GO" id="GO:0045171">
    <property type="term" value="C:intercellular bridge"/>
    <property type="evidence" value="ECO:0007669"/>
    <property type="project" value="Ensembl"/>
</dbReference>
<dbReference type="GO" id="GO:0021532">
    <property type="term" value="P:neural tube patterning"/>
    <property type="evidence" value="ECO:0007669"/>
    <property type="project" value="Ensembl"/>
</dbReference>
<evidence type="ECO:0000256" key="1">
    <source>
        <dbReference type="ARBA" id="ARBA00022741"/>
    </source>
</evidence>
<dbReference type="GO" id="GO:0005829">
    <property type="term" value="C:cytosol"/>
    <property type="evidence" value="ECO:0007669"/>
    <property type="project" value="Ensembl"/>
</dbReference>
<keyword evidence="6" id="KW-1185">Reference proteome</keyword>